<dbReference type="GO" id="GO:0016020">
    <property type="term" value="C:membrane"/>
    <property type="evidence" value="ECO:0007669"/>
    <property type="project" value="InterPro"/>
</dbReference>
<gene>
    <name evidence="1" type="ORF">cyc_00381</name>
</gene>
<comment type="caution">
    <text evidence="1">The sequence shown here is derived from an EMBL/GenBank/DDBJ whole genome shotgun (WGS) entry which is preliminary data.</text>
</comment>
<organism evidence="1 2">
    <name type="scientific">Cyclospora cayetanensis</name>
    <dbReference type="NCBI Taxonomy" id="88456"/>
    <lineage>
        <taxon>Eukaryota</taxon>
        <taxon>Sar</taxon>
        <taxon>Alveolata</taxon>
        <taxon>Apicomplexa</taxon>
        <taxon>Conoidasida</taxon>
        <taxon>Coccidia</taxon>
        <taxon>Eucoccidiorida</taxon>
        <taxon>Eimeriorina</taxon>
        <taxon>Eimeriidae</taxon>
        <taxon>Cyclospora</taxon>
    </lineage>
</organism>
<dbReference type="VEuPathDB" id="ToxoDB:LOC34617568"/>
<evidence type="ECO:0000313" key="1">
    <source>
        <dbReference type="EMBL" id="OEH76492.1"/>
    </source>
</evidence>
<sequence>MLPSSLPGLLPPVPQDEFQLPSLRSLDPQRKRKANAPRLPTLGSLGGRGGKRKSKTSRGLVGGSGIGDLSSGLSRLLPPEGSPPGGAAAAAGGKKAVAQPASTKGILEELLQVVKTIEEECLLDPEKEDTADAEQDPFCKCKGAILHVIEETRDLIEQRRIILETKGTTYESIAKRSAISDNMAYLKSKFNELGEIYALQYKQRKALNLSEEELESRHQQINCILKEIELVHRQSKRGSAGERAALSSVGSLQGPSVMTLTELASRGSVKEDYGSHPDVSLVPQPEVLTEEDKIVLERWKERDKQFDKQIAQIGDAIDRIAEVAVTIGAQAEMQSHLVEDLTHQTNEAAAELQYLDSRLRKFLKEQSPSNFCCKLILLLIVMLLICFVFSTVYARYIKKA</sequence>
<dbReference type="PROSITE" id="PS50192">
    <property type="entry name" value="T_SNARE"/>
    <property type="match status" value="1"/>
</dbReference>
<protein>
    <submittedName>
        <fullName evidence="1">Uncharacterized protein</fullName>
    </submittedName>
</protein>
<dbReference type="Gene3D" id="1.20.5.110">
    <property type="match status" value="1"/>
</dbReference>
<dbReference type="InterPro" id="IPR000727">
    <property type="entry name" value="T_SNARE_dom"/>
</dbReference>
<dbReference type="GeneID" id="34617568"/>
<dbReference type="CDD" id="cd15841">
    <property type="entry name" value="SNARE_Qc"/>
    <property type="match status" value="1"/>
</dbReference>
<proteinExistence type="predicted"/>
<dbReference type="SUPFAM" id="SSF58038">
    <property type="entry name" value="SNARE fusion complex"/>
    <property type="match status" value="1"/>
</dbReference>
<reference evidence="1 2" key="1">
    <citation type="journal article" date="2016" name="BMC Genomics">
        <title>Comparative genomics reveals Cyclospora cayetanensis possesses coccidia-like metabolism and invasion components but unique surface antigens.</title>
        <authorList>
            <person name="Liu S."/>
            <person name="Wang L."/>
            <person name="Zheng H."/>
            <person name="Xu Z."/>
            <person name="Roellig D.M."/>
            <person name="Li N."/>
            <person name="Frace M.A."/>
            <person name="Tang K."/>
            <person name="Arrowood M.J."/>
            <person name="Moss D.M."/>
            <person name="Zhang L."/>
            <person name="Feng Y."/>
            <person name="Xiao L."/>
        </authorList>
    </citation>
    <scope>NUCLEOTIDE SEQUENCE [LARGE SCALE GENOMIC DNA]</scope>
    <source>
        <strain evidence="1 2">CHN_HEN01</strain>
    </source>
</reference>
<dbReference type="InterPro" id="IPR010989">
    <property type="entry name" value="SNARE"/>
</dbReference>
<accession>A0A1D3CZ69</accession>
<dbReference type="SUPFAM" id="SSF47661">
    <property type="entry name" value="t-snare proteins"/>
    <property type="match status" value="1"/>
</dbReference>
<keyword evidence="2" id="KW-1185">Reference proteome</keyword>
<dbReference type="Proteomes" id="UP000095192">
    <property type="component" value="Unassembled WGS sequence"/>
</dbReference>
<dbReference type="AlphaFoldDB" id="A0A1D3CZ69"/>
<dbReference type="OrthoDB" id="331502at2759"/>
<dbReference type="VEuPathDB" id="ToxoDB:cyc_00381"/>
<dbReference type="GO" id="GO:0016192">
    <property type="term" value="P:vesicle-mediated transport"/>
    <property type="evidence" value="ECO:0007669"/>
    <property type="project" value="InterPro"/>
</dbReference>
<name>A0A1D3CZ69_9EIME</name>
<dbReference type="EMBL" id="JROU02001440">
    <property type="protein sequence ID" value="OEH76492.1"/>
    <property type="molecule type" value="Genomic_DNA"/>
</dbReference>
<evidence type="ECO:0000313" key="2">
    <source>
        <dbReference type="Proteomes" id="UP000095192"/>
    </source>
</evidence>